<reference evidence="5" key="1">
    <citation type="submission" date="2025-08" db="UniProtKB">
        <authorList>
            <consortium name="RefSeq"/>
        </authorList>
    </citation>
    <scope>IDENTIFICATION</scope>
    <source>
        <strain evidence="5">Wakin</strain>
        <tissue evidence="5">Muscle</tissue>
    </source>
</reference>
<proteinExistence type="predicted"/>
<dbReference type="InterPro" id="IPR040957">
    <property type="entry name" value="Anosmin-1_Cys_box"/>
</dbReference>
<dbReference type="GO" id="GO:0030414">
    <property type="term" value="F:peptidase inhibitor activity"/>
    <property type="evidence" value="ECO:0007669"/>
    <property type="project" value="InterPro"/>
</dbReference>
<dbReference type="InterPro" id="IPR013783">
    <property type="entry name" value="Ig-like_fold"/>
</dbReference>
<evidence type="ECO:0000313" key="4">
    <source>
        <dbReference type="Proteomes" id="UP000515129"/>
    </source>
</evidence>
<dbReference type="GO" id="GO:0005576">
    <property type="term" value="C:extracellular region"/>
    <property type="evidence" value="ECO:0007669"/>
    <property type="project" value="InterPro"/>
</dbReference>
<dbReference type="PANTHER" id="PTHR14131">
    <property type="entry name" value="ANOSMIN"/>
    <property type="match status" value="1"/>
</dbReference>
<dbReference type="PROSITE" id="PS50853">
    <property type="entry name" value="FN3"/>
    <property type="match status" value="3"/>
</dbReference>
<dbReference type="SUPFAM" id="SSF49265">
    <property type="entry name" value="Fibronectin type III"/>
    <property type="match status" value="2"/>
</dbReference>
<feature type="region of interest" description="Disordered" evidence="1">
    <location>
        <begin position="295"/>
        <end position="320"/>
    </location>
</feature>
<dbReference type="InterPro" id="IPR036116">
    <property type="entry name" value="FN3_sf"/>
</dbReference>
<organism evidence="4 5">
    <name type="scientific">Carassius auratus</name>
    <name type="common">Goldfish</name>
    <dbReference type="NCBI Taxonomy" id="7957"/>
    <lineage>
        <taxon>Eukaryota</taxon>
        <taxon>Metazoa</taxon>
        <taxon>Chordata</taxon>
        <taxon>Craniata</taxon>
        <taxon>Vertebrata</taxon>
        <taxon>Euteleostomi</taxon>
        <taxon>Actinopterygii</taxon>
        <taxon>Neopterygii</taxon>
        <taxon>Teleostei</taxon>
        <taxon>Ostariophysi</taxon>
        <taxon>Cypriniformes</taxon>
        <taxon>Cyprinidae</taxon>
        <taxon>Cyprininae</taxon>
        <taxon>Carassius</taxon>
    </lineage>
</organism>
<dbReference type="CDD" id="cd00063">
    <property type="entry name" value="FN3"/>
    <property type="match status" value="3"/>
</dbReference>
<dbReference type="InterPro" id="IPR003961">
    <property type="entry name" value="FN3_dom"/>
</dbReference>
<dbReference type="Proteomes" id="UP000515129">
    <property type="component" value="Chromosome 34"/>
</dbReference>
<dbReference type="InterPro" id="IPR036645">
    <property type="entry name" value="Elafin-like_sf"/>
</dbReference>
<dbReference type="Pfam" id="PF17869">
    <property type="entry name" value="Cys_box"/>
    <property type="match status" value="1"/>
</dbReference>
<feature type="domain" description="WAP" evidence="3">
    <location>
        <begin position="147"/>
        <end position="196"/>
    </location>
</feature>
<dbReference type="InterPro" id="IPR042447">
    <property type="entry name" value="Anosmin-1"/>
</dbReference>
<feature type="domain" description="Fibronectin type-III" evidence="2">
    <location>
        <begin position="202"/>
        <end position="306"/>
    </location>
</feature>
<sequence length="685" mass="77240">MTRADSAPPQRQTLYSCRAAGAAHSPCGPQDFAMLALTLWILALLWSAARADARKPDEFFSGSVYRARCASRCLSLHTIRISAAFKHFQSNGSLVWCQNHKQCSKCLEPCRASWDPKENQCQDLCETRFLKKHYECLTSCEFLRSVQTLKTGDCPAAERASGFEAACVESCETDTECTALKKCCPNGCGHTCQIPKNPYKGSPLKPRKELLIVEQPSGLLEVRWSSRFNVSVEPVLYVLQRRWNFGIHPSEDDATPWQDIAQVAEEHMLLSDVRPSRWYQFRVAAVNVHGTRGFTAPSKHFRSSRDPSPPPAPSGLRASHITTGTGGLLTVRISWTLPTEPDVPVHHYKIYWSWTVPGKSAEPSRRKRRRKTSDGVRSSVDLEGLQANSRYSVEVQSVSYWGQIPLKSTRASVQFNTPLHNQTKAVSKVPDLGLVLMKRPIGALEVGTPYYQDRQLQVHIYWRKRGDAVVNRYHVQWMPEYCSHNQTGALQKSVTQENFINLLGLLFSCKYRVTVHTLKAKQRSKDESISFLTPSCTTLRSKSVKPIICPEDTAPSKVLAKPENLTVTFSFYAGDVSARFLWRVSRAQRLQPITGFQVTWAEVSSTSRLNILPNSIISQSQILPPDHNFLVVSSLRPASFYRFEVKVITATGEGPATKKIFRTPDRPPLLQKDRLHHHQKQHQKS</sequence>
<name>A0A6P6KPQ1_CARAU</name>
<feature type="domain" description="Fibronectin type-III" evidence="2">
    <location>
        <begin position="312"/>
        <end position="420"/>
    </location>
</feature>
<dbReference type="CDD" id="cd00199">
    <property type="entry name" value="WAP"/>
    <property type="match status" value="1"/>
</dbReference>
<dbReference type="Gene3D" id="2.60.40.10">
    <property type="entry name" value="Immunoglobulins"/>
    <property type="match status" value="3"/>
</dbReference>
<feature type="domain" description="Fibronectin type-III" evidence="2">
    <location>
        <begin position="561"/>
        <end position="668"/>
    </location>
</feature>
<feature type="region of interest" description="Disordered" evidence="1">
    <location>
        <begin position="657"/>
        <end position="685"/>
    </location>
</feature>
<dbReference type="SUPFAM" id="SSF57256">
    <property type="entry name" value="Elafin-like"/>
    <property type="match status" value="1"/>
</dbReference>
<dbReference type="PROSITE" id="PS51390">
    <property type="entry name" value="WAP"/>
    <property type="match status" value="1"/>
</dbReference>
<evidence type="ECO:0000259" key="2">
    <source>
        <dbReference type="PROSITE" id="PS50853"/>
    </source>
</evidence>
<dbReference type="SMART" id="SM00217">
    <property type="entry name" value="WAP"/>
    <property type="match status" value="1"/>
</dbReference>
<dbReference type="PRINTS" id="PR00003">
    <property type="entry name" value="4DISULPHCORE"/>
</dbReference>
<dbReference type="Pfam" id="PF00095">
    <property type="entry name" value="WAP"/>
    <property type="match status" value="1"/>
</dbReference>
<dbReference type="PANTHER" id="PTHR14131:SF6">
    <property type="entry name" value="ANOSMIN-1-RELATED"/>
    <property type="match status" value="1"/>
</dbReference>
<dbReference type="InterPro" id="IPR008197">
    <property type="entry name" value="WAP_dom"/>
</dbReference>
<feature type="compositionally biased region" description="Basic residues" evidence="1">
    <location>
        <begin position="674"/>
        <end position="685"/>
    </location>
</feature>
<feature type="region of interest" description="Disordered" evidence="1">
    <location>
        <begin position="358"/>
        <end position="377"/>
    </location>
</feature>
<dbReference type="GO" id="GO:0009986">
    <property type="term" value="C:cell surface"/>
    <property type="evidence" value="ECO:0007669"/>
    <property type="project" value="TreeGrafter"/>
</dbReference>
<dbReference type="RefSeq" id="XP_026073132.1">
    <property type="nucleotide sequence ID" value="XM_026217347.1"/>
</dbReference>
<evidence type="ECO:0000313" key="5">
    <source>
        <dbReference type="RefSeq" id="XP_026073132.1"/>
    </source>
</evidence>
<dbReference type="GO" id="GO:0030182">
    <property type="term" value="P:neuron differentiation"/>
    <property type="evidence" value="ECO:0007669"/>
    <property type="project" value="TreeGrafter"/>
</dbReference>
<dbReference type="Gene3D" id="4.10.75.10">
    <property type="entry name" value="Elafin-like"/>
    <property type="match status" value="1"/>
</dbReference>
<keyword evidence="4" id="KW-1185">Reference proteome</keyword>
<accession>A0A6P6KPQ1</accession>
<dbReference type="AlphaFoldDB" id="A0A6P6KPQ1"/>
<protein>
    <submittedName>
        <fullName evidence="5">Anosmin-1 isoform X2</fullName>
    </submittedName>
</protein>
<dbReference type="SMART" id="SM00060">
    <property type="entry name" value="FN3"/>
    <property type="match status" value="3"/>
</dbReference>
<evidence type="ECO:0000259" key="3">
    <source>
        <dbReference type="PROSITE" id="PS51390"/>
    </source>
</evidence>
<gene>
    <name evidence="5" type="primary">LOC113052891</name>
</gene>
<evidence type="ECO:0000256" key="1">
    <source>
        <dbReference type="SAM" id="MobiDB-lite"/>
    </source>
</evidence>
<dbReference type="FunFam" id="4.10.75.10:FF:000001">
    <property type="entry name" value="Anosmin 1"/>
    <property type="match status" value="1"/>
</dbReference>
<dbReference type="GeneID" id="113052891"/>
<dbReference type="Pfam" id="PF00041">
    <property type="entry name" value="fn3"/>
    <property type="match status" value="2"/>
</dbReference>